<evidence type="ECO:0000313" key="3">
    <source>
        <dbReference type="Proteomes" id="UP000317366"/>
    </source>
</evidence>
<evidence type="ECO:0000313" key="2">
    <source>
        <dbReference type="EMBL" id="TMQ62162.1"/>
    </source>
</evidence>
<gene>
    <name evidence="1" type="ORF">E6K74_09475</name>
    <name evidence="2" type="ORF">E6K77_08265</name>
</gene>
<protein>
    <submittedName>
        <fullName evidence="1">Uncharacterized protein</fullName>
    </submittedName>
</protein>
<name>A0A538SPY8_UNCEI</name>
<evidence type="ECO:0000313" key="1">
    <source>
        <dbReference type="EMBL" id="TMQ53425.1"/>
    </source>
</evidence>
<sequence>MSAARKYLAGKAVQRKLQPTLYFTMNCLLLTKAEGTPQNGDPLPQEDVDAYLSALRDQFEAQVPLPSERTRLLSRYDIGAWRRLANSNHGALKYLILRTPDDLLLISIGIFEHHGPNVPSRRDGMLPGEEADVGRSPNWYHFTYTYGELLENPAETIASVLEKLTLGLERYHKLLSHMKGEYWSVSKRFRKAHVIRLERKVDEDAKEQSLRDMQDLLLDAYSEWKRTGERKLLDQMRGLAREIRQLSPDFHFSLPAGGP</sequence>
<dbReference type="EMBL" id="VBOU01000086">
    <property type="protein sequence ID" value="TMQ53425.1"/>
    <property type="molecule type" value="Genomic_DNA"/>
</dbReference>
<dbReference type="Proteomes" id="UP000317366">
    <property type="component" value="Unassembled WGS sequence"/>
</dbReference>
<comment type="caution">
    <text evidence="1">The sequence shown here is derived from an EMBL/GenBank/DDBJ whole genome shotgun (WGS) entry which is preliminary data.</text>
</comment>
<dbReference type="Proteomes" id="UP000319829">
    <property type="component" value="Unassembled WGS sequence"/>
</dbReference>
<organism evidence="1 4">
    <name type="scientific">Eiseniibacteriota bacterium</name>
    <dbReference type="NCBI Taxonomy" id="2212470"/>
    <lineage>
        <taxon>Bacteria</taxon>
        <taxon>Candidatus Eiseniibacteriota</taxon>
    </lineage>
</organism>
<accession>A0A538SPY8</accession>
<proteinExistence type="predicted"/>
<evidence type="ECO:0000313" key="4">
    <source>
        <dbReference type="Proteomes" id="UP000319829"/>
    </source>
</evidence>
<reference evidence="3 4" key="1">
    <citation type="journal article" date="2019" name="Nat. Microbiol.">
        <title>Mediterranean grassland soil C-N compound turnover is dependent on rainfall and depth, and is mediated by genomically divergent microorganisms.</title>
        <authorList>
            <person name="Diamond S."/>
            <person name="Andeer P.F."/>
            <person name="Li Z."/>
            <person name="Crits-Christoph A."/>
            <person name="Burstein D."/>
            <person name="Anantharaman K."/>
            <person name="Lane K.R."/>
            <person name="Thomas B.C."/>
            <person name="Pan C."/>
            <person name="Northen T.R."/>
            <person name="Banfield J.F."/>
        </authorList>
    </citation>
    <scope>NUCLEOTIDE SEQUENCE [LARGE SCALE GENOMIC DNA]</scope>
    <source>
        <strain evidence="1">WS_4</strain>
        <strain evidence="2">WS_7</strain>
    </source>
</reference>
<dbReference type="AlphaFoldDB" id="A0A538SPY8"/>
<dbReference type="EMBL" id="VBOX01000085">
    <property type="protein sequence ID" value="TMQ62162.1"/>
    <property type="molecule type" value="Genomic_DNA"/>
</dbReference>